<accession>A0A1M7CDP3</accession>
<dbReference type="InterPro" id="IPR031803">
    <property type="entry name" value="BAT_GAF/HTH-assoc"/>
</dbReference>
<keyword evidence="2" id="KW-0804">Transcription</keyword>
<protein>
    <submittedName>
        <fullName evidence="6">Predicted DNA binding protein, contains HTH domain</fullName>
    </submittedName>
</protein>
<feature type="domain" description="HTH bat-type" evidence="3">
    <location>
        <begin position="616"/>
        <end position="667"/>
    </location>
</feature>
<dbReference type="PANTHER" id="PTHR34236:SF1">
    <property type="entry name" value="DIMETHYL SULFOXIDE REDUCTASE TRANSCRIPTIONAL ACTIVATOR"/>
    <property type="match status" value="1"/>
</dbReference>
<keyword evidence="1" id="KW-0805">Transcription regulation</keyword>
<dbReference type="Pfam" id="PF15915">
    <property type="entry name" value="BAT"/>
    <property type="match status" value="1"/>
</dbReference>
<dbReference type="AlphaFoldDB" id="A0A1M7CDP3"/>
<evidence type="ECO:0000259" key="3">
    <source>
        <dbReference type="Pfam" id="PF04967"/>
    </source>
</evidence>
<dbReference type="EMBL" id="FRAN01000010">
    <property type="protein sequence ID" value="SHL65277.1"/>
    <property type="molecule type" value="Genomic_DNA"/>
</dbReference>
<name>A0A1M7CDP3_HALPU</name>
<dbReference type="PANTHER" id="PTHR34236">
    <property type="entry name" value="DIMETHYL SULFOXIDE REDUCTASE TRANSCRIPTIONAL ACTIVATOR"/>
    <property type="match status" value="1"/>
</dbReference>
<proteinExistence type="predicted"/>
<reference evidence="7" key="1">
    <citation type="submission" date="2016-11" db="EMBL/GenBank/DDBJ databases">
        <authorList>
            <person name="Varghese N."/>
            <person name="Submissions S."/>
        </authorList>
    </citation>
    <scope>NUCLEOTIDE SEQUENCE [LARGE SCALE GENOMIC DNA]</scope>
    <source>
        <strain evidence="7">DX253</strain>
    </source>
</reference>
<feature type="domain" description="GAF" evidence="4">
    <location>
        <begin position="311"/>
        <end position="443"/>
    </location>
</feature>
<feature type="domain" description="Bacterioopsin transcriptional activator GAF and HTH associated" evidence="5">
    <location>
        <begin position="455"/>
        <end position="610"/>
    </location>
</feature>
<organism evidence="6 7">
    <name type="scientific">Haladaptatus paucihalophilus DX253</name>
    <dbReference type="NCBI Taxonomy" id="797209"/>
    <lineage>
        <taxon>Archaea</taxon>
        <taxon>Methanobacteriati</taxon>
        <taxon>Methanobacteriota</taxon>
        <taxon>Stenosarchaea group</taxon>
        <taxon>Halobacteria</taxon>
        <taxon>Halobacteriales</taxon>
        <taxon>Haladaptataceae</taxon>
        <taxon>Haladaptatus</taxon>
    </lineage>
</organism>
<dbReference type="InterPro" id="IPR003018">
    <property type="entry name" value="GAF"/>
</dbReference>
<dbReference type="InterPro" id="IPR029016">
    <property type="entry name" value="GAF-like_dom_sf"/>
</dbReference>
<dbReference type="Proteomes" id="UP000184203">
    <property type="component" value="Unassembled WGS sequence"/>
</dbReference>
<dbReference type="SUPFAM" id="SSF55781">
    <property type="entry name" value="GAF domain-like"/>
    <property type="match status" value="2"/>
</dbReference>
<keyword evidence="7" id="KW-1185">Reference proteome</keyword>
<dbReference type="Gene3D" id="3.30.450.40">
    <property type="match status" value="1"/>
</dbReference>
<evidence type="ECO:0000313" key="7">
    <source>
        <dbReference type="Proteomes" id="UP000184203"/>
    </source>
</evidence>
<evidence type="ECO:0000259" key="4">
    <source>
        <dbReference type="Pfam" id="PF13185"/>
    </source>
</evidence>
<dbReference type="InterPro" id="IPR007050">
    <property type="entry name" value="HTH_bacterioopsin"/>
</dbReference>
<dbReference type="Pfam" id="PF13185">
    <property type="entry name" value="GAF_2"/>
    <property type="match status" value="1"/>
</dbReference>
<sequence length="674" mass="76301">MIEAVRILFVPPADDERVITTLRERSNVLVETATTPISDEILEMADCVVCTTTHDTDVMSFFEDVRRSSPSTTRLLVSERVDETVRDVLDRELAEWIPFTGEGQALVQRVNRLGNRIRHRKRLSAVQDSLKRLMDAETEDRVAEMTVDIAQSDLDYSAAIVARYDSEQGALRPVAWEGVSEPDERLFDTDGGLGWRAFLEGERRTEYSNDEANDTRQIAFPLGRHGALIVAEETQTDANRTKATLVEMVISNAETAFTRLDREWELTTQEAALSETETALERTQRREAVIRDILVALVEADTRSDIEYDVCKRLTNSSPYRFAWIGEYDATTDELTGRTWVGDEQTFLDELSETNSETAQTTAWRAVRTREPAIDDDLLGNPPYETWRQEALKRGYRAAVSVPLIYGGSVYGVLTVYTGNPDVFNDAEQALLEDIGKGAGYAINAVESKKALVSDSAVELEFRVCDPQFTLIKFVQMADCRFEFESVIRETDDTLRLFFTTEGTTPESVVSFSDQSLVINDIRHVTGDDERDLFECTITGSNVISLLLDHGAVPKAATAEGSEARLTVELPQTADVRRFVETFQNHYDNTELIARRKRNRPVQTEQDFRAQLRHRLTDRQSEALETAYWSGFFEWPRESTGQEIAESLGVSQPTFNRHLRASERNLLTALFEDR</sequence>
<evidence type="ECO:0000259" key="5">
    <source>
        <dbReference type="Pfam" id="PF15915"/>
    </source>
</evidence>
<gene>
    <name evidence="6" type="ORF">SAMN05444342_4330</name>
</gene>
<evidence type="ECO:0000313" key="6">
    <source>
        <dbReference type="EMBL" id="SHL65277.1"/>
    </source>
</evidence>
<evidence type="ECO:0000256" key="2">
    <source>
        <dbReference type="ARBA" id="ARBA00023163"/>
    </source>
</evidence>
<dbReference type="Pfam" id="PF04967">
    <property type="entry name" value="HTH_10"/>
    <property type="match status" value="1"/>
</dbReference>
<evidence type="ECO:0000256" key="1">
    <source>
        <dbReference type="ARBA" id="ARBA00023015"/>
    </source>
</evidence>